<proteinExistence type="inferred from homology"/>
<accession>A0AAD7DF31</accession>
<dbReference type="SUPFAM" id="SSF51735">
    <property type="entry name" value="NAD(P)-binding Rossmann-fold domains"/>
    <property type="match status" value="1"/>
</dbReference>
<protein>
    <recommendedName>
        <fullName evidence="5">NAD(P)-binding protein</fullName>
    </recommendedName>
</protein>
<reference evidence="3" key="1">
    <citation type="submission" date="2023-03" db="EMBL/GenBank/DDBJ databases">
        <title>Massive genome expansion in bonnet fungi (Mycena s.s.) driven by repeated elements and novel gene families across ecological guilds.</title>
        <authorList>
            <consortium name="Lawrence Berkeley National Laboratory"/>
            <person name="Harder C.B."/>
            <person name="Miyauchi S."/>
            <person name="Viragh M."/>
            <person name="Kuo A."/>
            <person name="Thoen E."/>
            <person name="Andreopoulos B."/>
            <person name="Lu D."/>
            <person name="Skrede I."/>
            <person name="Drula E."/>
            <person name="Henrissat B."/>
            <person name="Morin E."/>
            <person name="Kohler A."/>
            <person name="Barry K."/>
            <person name="LaButti K."/>
            <person name="Morin E."/>
            <person name="Salamov A."/>
            <person name="Lipzen A."/>
            <person name="Mereny Z."/>
            <person name="Hegedus B."/>
            <person name="Baldrian P."/>
            <person name="Stursova M."/>
            <person name="Weitz H."/>
            <person name="Taylor A."/>
            <person name="Grigoriev I.V."/>
            <person name="Nagy L.G."/>
            <person name="Martin F."/>
            <person name="Kauserud H."/>
        </authorList>
    </citation>
    <scope>NUCLEOTIDE SEQUENCE</scope>
    <source>
        <strain evidence="3">CBHHK067</strain>
    </source>
</reference>
<name>A0AAD7DF31_MYCRO</name>
<comment type="caution">
    <text evidence="3">The sequence shown here is derived from an EMBL/GenBank/DDBJ whole genome shotgun (WGS) entry which is preliminary data.</text>
</comment>
<evidence type="ECO:0000313" key="3">
    <source>
        <dbReference type="EMBL" id="KAJ7690186.1"/>
    </source>
</evidence>
<keyword evidence="2" id="KW-0560">Oxidoreductase</keyword>
<dbReference type="InterPro" id="IPR036291">
    <property type="entry name" value="NAD(P)-bd_dom_sf"/>
</dbReference>
<dbReference type="Pfam" id="PF00106">
    <property type="entry name" value="adh_short"/>
    <property type="match status" value="1"/>
</dbReference>
<evidence type="ECO:0008006" key="5">
    <source>
        <dbReference type="Google" id="ProtNLM"/>
    </source>
</evidence>
<dbReference type="PANTHER" id="PTHR24320:SF283">
    <property type="entry name" value="RETINOL DEHYDROGENASE 11"/>
    <property type="match status" value="1"/>
</dbReference>
<dbReference type="InterPro" id="IPR002347">
    <property type="entry name" value="SDR_fam"/>
</dbReference>
<dbReference type="PANTHER" id="PTHR24320">
    <property type="entry name" value="RETINOL DEHYDROGENASE"/>
    <property type="match status" value="1"/>
</dbReference>
<comment type="similarity">
    <text evidence="1">Belongs to the short-chain dehydrogenases/reductases (SDR) family.</text>
</comment>
<evidence type="ECO:0000256" key="2">
    <source>
        <dbReference type="ARBA" id="ARBA00023002"/>
    </source>
</evidence>
<gene>
    <name evidence="3" type="ORF">B0H17DRAFT_936306</name>
</gene>
<dbReference type="Proteomes" id="UP001221757">
    <property type="component" value="Unassembled WGS sequence"/>
</dbReference>
<keyword evidence="4" id="KW-1185">Reference proteome</keyword>
<organism evidence="3 4">
    <name type="scientific">Mycena rosella</name>
    <name type="common">Pink bonnet</name>
    <name type="synonym">Agaricus rosellus</name>
    <dbReference type="NCBI Taxonomy" id="1033263"/>
    <lineage>
        <taxon>Eukaryota</taxon>
        <taxon>Fungi</taxon>
        <taxon>Dikarya</taxon>
        <taxon>Basidiomycota</taxon>
        <taxon>Agaricomycotina</taxon>
        <taxon>Agaricomycetes</taxon>
        <taxon>Agaricomycetidae</taxon>
        <taxon>Agaricales</taxon>
        <taxon>Marasmiineae</taxon>
        <taxon>Mycenaceae</taxon>
        <taxon>Mycena</taxon>
    </lineage>
</organism>
<dbReference type="AlphaFoldDB" id="A0AAD7DF31"/>
<evidence type="ECO:0000313" key="4">
    <source>
        <dbReference type="Proteomes" id="UP001221757"/>
    </source>
</evidence>
<dbReference type="EMBL" id="JARKIE010000066">
    <property type="protein sequence ID" value="KAJ7690186.1"/>
    <property type="molecule type" value="Genomic_DNA"/>
</dbReference>
<dbReference type="GO" id="GO:0016491">
    <property type="term" value="F:oxidoreductase activity"/>
    <property type="evidence" value="ECO:0007669"/>
    <property type="project" value="UniProtKB-KW"/>
</dbReference>
<evidence type="ECO:0000256" key="1">
    <source>
        <dbReference type="ARBA" id="ARBA00006484"/>
    </source>
</evidence>
<sequence>MSLVFSNTTTAEEVATAFADEIKGKNVLITGTSLNGIGFETARAIAKHANLVVITGHNAERLKLTEHAIKQEMPSANIRPLMLDLSSLAAVRKAAAEVNQYREPLHVLIHNAAAPATDFKLTVDKLESQMATDHIGPFLLTKLITAKILAAGTAHYTPRVVFISSIGHGSGAGVNFSTLGAPDAEHFDPIDAYYQAKSANVLTAIELSKRSKGLINAYSLHPGSKLHTPSNLSVSNESNHTFSYLYQYNAVRGPGYGSLEAMGFKTSADYSRRSDKPGSYLDDCKVANESIAPPSSDPANAEKLWTLTEKIVGETFEF</sequence>
<dbReference type="Gene3D" id="3.40.50.720">
    <property type="entry name" value="NAD(P)-binding Rossmann-like Domain"/>
    <property type="match status" value="1"/>
</dbReference>